<dbReference type="InterPro" id="IPR007156">
    <property type="entry name" value="MamQ_LemA"/>
</dbReference>
<evidence type="ECO:0000256" key="3">
    <source>
        <dbReference type="ARBA" id="ARBA00022692"/>
    </source>
</evidence>
<evidence type="ECO:0000313" key="8">
    <source>
        <dbReference type="EMBL" id="SFV40047.1"/>
    </source>
</evidence>
<evidence type="ECO:0000313" key="6">
    <source>
        <dbReference type="EMBL" id="HJE98392.1"/>
    </source>
</evidence>
<evidence type="ECO:0000256" key="2">
    <source>
        <dbReference type="ARBA" id="ARBA00008854"/>
    </source>
</evidence>
<dbReference type="PATRIC" id="fig|89059.3.peg.1794"/>
<evidence type="ECO:0000313" key="10">
    <source>
        <dbReference type="Proteomes" id="UP000190935"/>
    </source>
</evidence>
<evidence type="ECO:0000313" key="7">
    <source>
        <dbReference type="EMBL" id="KRN82095.1"/>
    </source>
</evidence>
<comment type="subcellular location">
    <subcellularLocation>
        <location evidence="1">Membrane</location>
        <topology evidence="1">Single-pass membrane protein</topology>
    </subcellularLocation>
</comment>
<accession>A0A0R2JY02</accession>
<dbReference type="Proteomes" id="UP000190935">
    <property type="component" value="Chromosome I"/>
</dbReference>
<dbReference type="SUPFAM" id="SSF140478">
    <property type="entry name" value="LemA-like"/>
    <property type="match status" value="1"/>
</dbReference>
<reference evidence="7 9" key="1">
    <citation type="journal article" date="2015" name="Genome Announc.">
        <title>Expanding the biotechnology potential of lactobacilli through comparative genomics of 213 strains and associated genera.</title>
        <authorList>
            <person name="Sun Z."/>
            <person name="Harris H.M."/>
            <person name="McCann A."/>
            <person name="Guo C."/>
            <person name="Argimon S."/>
            <person name="Zhang W."/>
            <person name="Yang X."/>
            <person name="Jeffery I.B."/>
            <person name="Cooney J.C."/>
            <person name="Kagawa T.F."/>
            <person name="Liu W."/>
            <person name="Song Y."/>
            <person name="Salvetti E."/>
            <person name="Wrobel A."/>
            <person name="Rasinkangas P."/>
            <person name="Parkhill J."/>
            <person name="Rea M.C."/>
            <person name="O'Sullivan O."/>
            <person name="Ritari J."/>
            <person name="Douillard F.P."/>
            <person name="Paul Ross R."/>
            <person name="Yang R."/>
            <person name="Briner A.E."/>
            <person name="Felis G.E."/>
            <person name="de Vos W.M."/>
            <person name="Barrangou R."/>
            <person name="Klaenhammer T.R."/>
            <person name="Caufield P.W."/>
            <person name="Cui Y."/>
            <person name="Zhang H."/>
            <person name="O'Toole P.W."/>
        </authorList>
    </citation>
    <scope>NUCLEOTIDE SEQUENCE [LARGE SCALE GENOMIC DNA]</scope>
    <source>
        <strain evidence="7 9">DSM 15353</strain>
    </source>
</reference>
<dbReference type="Pfam" id="PF04011">
    <property type="entry name" value="LemA"/>
    <property type="match status" value="1"/>
</dbReference>
<dbReference type="OrthoDB" id="9804152at2"/>
<sequence>MVWIIIIVIVAIIAIYLWSSYNKLQRATNSINTAEKQIDIQLKYRADLIPNVVETVKGYATHEQETFTKLTEMRSKVADSSLDVNERSKADQQMSHTLGNLFAVAENYPDLKASTNFLNLQEQLTTIENKVAAARQMYNKHILFYNNAVTTFPSNLVAKMFNFSTKPNLEVITDEAQREAPQVKF</sequence>
<dbReference type="RefSeq" id="WP_010497418.1">
    <property type="nucleotide sequence ID" value="NZ_JBHUGU010000002.1"/>
</dbReference>
<dbReference type="EMBL" id="JQBK01000055">
    <property type="protein sequence ID" value="KRN82095.1"/>
    <property type="molecule type" value="Genomic_DNA"/>
</dbReference>
<reference evidence="6" key="5">
    <citation type="submission" date="2021-09" db="EMBL/GenBank/DDBJ databases">
        <authorList>
            <person name="Gilroy R."/>
        </authorList>
    </citation>
    <scope>NUCLEOTIDE SEQUENCE</scope>
    <source>
        <strain evidence="6">CHK174-6876</strain>
    </source>
</reference>
<dbReference type="GO" id="GO:0016020">
    <property type="term" value="C:membrane"/>
    <property type="evidence" value="ECO:0007669"/>
    <property type="project" value="UniProtKB-SubCell"/>
</dbReference>
<gene>
    <name evidence="7" type="ORF">IV43_GL001681</name>
    <name evidence="6" type="ORF">K8V00_12320</name>
    <name evidence="8" type="ORF">LAC1533_0627</name>
</gene>
<reference evidence="6" key="4">
    <citation type="journal article" date="2021" name="PeerJ">
        <title>Extensive microbial diversity within the chicken gut microbiome revealed by metagenomics and culture.</title>
        <authorList>
            <person name="Gilroy R."/>
            <person name="Ravi A."/>
            <person name="Getino M."/>
            <person name="Pursley I."/>
            <person name="Horton D.L."/>
            <person name="Alikhan N.F."/>
            <person name="Baker D."/>
            <person name="Gharbi K."/>
            <person name="Hall N."/>
            <person name="Watson M."/>
            <person name="Adriaenssens E.M."/>
            <person name="Foster-Nyarko E."/>
            <person name="Jarju S."/>
            <person name="Secka A."/>
            <person name="Antonio M."/>
            <person name="Oren A."/>
            <person name="Chaudhuri R.R."/>
            <person name="La Ragione R."/>
            <person name="Hildebrand F."/>
            <person name="Pallen M.J."/>
        </authorList>
    </citation>
    <scope>NUCLEOTIDE SEQUENCE</scope>
    <source>
        <strain evidence="6">CHK174-6876</strain>
    </source>
</reference>
<protein>
    <submittedName>
        <fullName evidence="7">Cytoplasmic membrane protein</fullName>
    </submittedName>
    <submittedName>
        <fullName evidence="6">LemA family protein</fullName>
    </submittedName>
    <submittedName>
        <fullName evidence="8">LemA protein</fullName>
    </submittedName>
</protein>
<dbReference type="STRING" id="89059.LAC1533_0627"/>
<evidence type="ECO:0000313" key="9">
    <source>
        <dbReference type="Proteomes" id="UP000051491"/>
    </source>
</evidence>
<organism evidence="7 9">
    <name type="scientific">Ligilactobacillus acidipiscis</name>
    <dbReference type="NCBI Taxonomy" id="89059"/>
    <lineage>
        <taxon>Bacteria</taxon>
        <taxon>Bacillati</taxon>
        <taxon>Bacillota</taxon>
        <taxon>Bacilli</taxon>
        <taxon>Lactobacillales</taxon>
        <taxon>Lactobacillaceae</taxon>
        <taxon>Ligilactobacillus</taxon>
    </lineage>
</organism>
<evidence type="ECO:0000256" key="5">
    <source>
        <dbReference type="ARBA" id="ARBA00023136"/>
    </source>
</evidence>
<dbReference type="EMBL" id="LT630287">
    <property type="protein sequence ID" value="SFV40047.1"/>
    <property type="molecule type" value="Genomic_DNA"/>
</dbReference>
<dbReference type="Gene3D" id="1.20.1440.20">
    <property type="entry name" value="LemA-like domain"/>
    <property type="match status" value="1"/>
</dbReference>
<dbReference type="PANTHER" id="PTHR34478">
    <property type="entry name" value="PROTEIN LEMA"/>
    <property type="match status" value="1"/>
</dbReference>
<evidence type="ECO:0000256" key="4">
    <source>
        <dbReference type="ARBA" id="ARBA00022989"/>
    </source>
</evidence>
<dbReference type="EMBL" id="DYXG01000125">
    <property type="protein sequence ID" value="HJE98392.1"/>
    <property type="molecule type" value="Genomic_DNA"/>
</dbReference>
<keyword evidence="3" id="KW-0812">Transmembrane</keyword>
<keyword evidence="5" id="KW-0472">Membrane</keyword>
<dbReference type="KEGG" id="laca:LAC1533_0627"/>
<reference evidence="10" key="3">
    <citation type="submission" date="2016-11" db="EMBL/GenBank/DDBJ databases">
        <authorList>
            <person name="Papadimitriou K."/>
        </authorList>
    </citation>
    <scope>NUCLEOTIDE SEQUENCE [LARGE SCALE GENOMIC DNA]</scope>
    <source>
        <strain evidence="10">ACA-DC 1533</strain>
    </source>
</reference>
<proteinExistence type="inferred from homology"/>
<dbReference type="Proteomes" id="UP000707535">
    <property type="component" value="Unassembled WGS sequence"/>
</dbReference>
<evidence type="ECO:0000256" key="1">
    <source>
        <dbReference type="ARBA" id="ARBA00004167"/>
    </source>
</evidence>
<keyword evidence="4" id="KW-1133">Transmembrane helix</keyword>
<dbReference type="PANTHER" id="PTHR34478:SF2">
    <property type="entry name" value="MEMBRANE PROTEIN"/>
    <property type="match status" value="1"/>
</dbReference>
<dbReference type="GeneID" id="95348700"/>
<reference evidence="8" key="2">
    <citation type="submission" date="2016-11" db="EMBL/GenBank/DDBJ databases">
        <authorList>
            <person name="Jaros S."/>
            <person name="Januszkiewicz K."/>
            <person name="Wedrychowicz H."/>
        </authorList>
    </citation>
    <scope>NUCLEOTIDE SEQUENCE [LARGE SCALE GENOMIC DNA]</scope>
    <source>
        <strain evidence="8">ACA-DC 1533</strain>
    </source>
</reference>
<comment type="similarity">
    <text evidence="2">Belongs to the LemA family.</text>
</comment>
<dbReference type="InterPro" id="IPR023353">
    <property type="entry name" value="LemA-like_dom_sf"/>
</dbReference>
<dbReference type="AlphaFoldDB" id="A0A0R2JY02"/>
<dbReference type="Proteomes" id="UP000051491">
    <property type="component" value="Unassembled WGS sequence"/>
</dbReference>
<name>A0A0R2JY02_9LACO</name>